<organism evidence="7 8">
    <name type="scientific">Eiseniibacteriota bacterium</name>
    <dbReference type="NCBI Taxonomy" id="2212470"/>
    <lineage>
        <taxon>Bacteria</taxon>
        <taxon>Candidatus Eiseniibacteriota</taxon>
    </lineage>
</organism>
<dbReference type="Pfam" id="PF07244">
    <property type="entry name" value="POTRA"/>
    <property type="match status" value="3"/>
</dbReference>
<protein>
    <recommendedName>
        <fullName evidence="6">POTRA domain-containing protein</fullName>
    </recommendedName>
</protein>
<comment type="caution">
    <text evidence="7">The sequence shown here is derived from an EMBL/GenBank/DDBJ whole genome shotgun (WGS) entry which is preliminary data.</text>
</comment>
<keyword evidence="2" id="KW-1134">Transmembrane beta strand</keyword>
<evidence type="ECO:0000313" key="7">
    <source>
        <dbReference type="EMBL" id="TMQ59304.1"/>
    </source>
</evidence>
<keyword evidence="4" id="KW-0472">Membrane</keyword>
<comment type="subcellular location">
    <subcellularLocation>
        <location evidence="1">Membrane</location>
    </subcellularLocation>
</comment>
<dbReference type="EMBL" id="VBOV01000104">
    <property type="protein sequence ID" value="TMQ59304.1"/>
    <property type="molecule type" value="Genomic_DNA"/>
</dbReference>
<dbReference type="AlphaFoldDB" id="A0A538T724"/>
<dbReference type="InterPro" id="IPR000184">
    <property type="entry name" value="Bac_surfAg_D15"/>
</dbReference>
<dbReference type="InterPro" id="IPR010827">
    <property type="entry name" value="BamA/TamA_POTRA"/>
</dbReference>
<gene>
    <name evidence="7" type="ORF">E6K75_04235</name>
</gene>
<dbReference type="PROSITE" id="PS51779">
    <property type="entry name" value="POTRA"/>
    <property type="match status" value="3"/>
</dbReference>
<dbReference type="PANTHER" id="PTHR12815">
    <property type="entry name" value="SORTING AND ASSEMBLY MACHINERY SAMM50 PROTEIN FAMILY MEMBER"/>
    <property type="match status" value="1"/>
</dbReference>
<proteinExistence type="predicted"/>
<dbReference type="Gene3D" id="3.10.20.310">
    <property type="entry name" value="membrane protein fhac"/>
    <property type="match status" value="3"/>
</dbReference>
<feature type="domain" description="POTRA" evidence="6">
    <location>
        <begin position="209"/>
        <end position="283"/>
    </location>
</feature>
<sequence length="695" mass="76253">MRGAWLASWILLALLLAGLAPGPGARAEEPAHAFEKTREVQSVRIVGNHVFSDGKLKALLRTRGSSFWRPWRHAPYRADFLRFDRVTLQSYYRRRGYLRAQVDSVRTDPVPGSANKVDVAFYITEGPLSRVSGIVLENTAPLPEPEVRRVLKQKPGDPVDITRVETDRQAIEDHYANFGYAAVDVRDSLGVEDSTRVRVAYRIDSGPVVRMRRVSVEGLRTTRGGIVTRELTVHPGGVLSRKKLAESQQRIYDTGLYSDVVFERGEIDSVTHEADLHLTVRERRMAWVDAGLGYGTLDQVRLTTEWGHRNIGHEGIRVTASGRMGVVVKPLLPVGDWRLGNRRVDLAISQPWTFGTRTQASLGGYAEEVVRTQTGERRFLEIPLRANGAALAFRRDLNLVTHGTLSIEHRHVISDSASLRPAPGVEQKSYSTRRLGLSLERDTRLDPFDPKAGSDLVGNTVVAGGVLKGSARFTKAALSGSAYIPVRRITLAFRFQSGYAKPFGRYSASSDSLPQIYRIPLEDRFLTGGASSVRGYFENEIGSRFLYVDSLGQHREIRGGEVLLLGTIEARFPLFWILGGAVFTDAGNVWDRTQNVTLRRVFTVTGPGEGYSDMRYSAGAGIPGTGVLTCSVEKSRRFNRVRGGGAARHEGASRTGSVTPSWPGACSCSRSALRAGSLHSSSLAAIPSSPSASSS</sequence>
<feature type="region of interest" description="Disordered" evidence="5">
    <location>
        <begin position="641"/>
        <end position="663"/>
    </location>
</feature>
<dbReference type="GO" id="GO:0019867">
    <property type="term" value="C:outer membrane"/>
    <property type="evidence" value="ECO:0007669"/>
    <property type="project" value="InterPro"/>
</dbReference>
<evidence type="ECO:0000256" key="2">
    <source>
        <dbReference type="ARBA" id="ARBA00022452"/>
    </source>
</evidence>
<evidence type="ECO:0000256" key="1">
    <source>
        <dbReference type="ARBA" id="ARBA00004370"/>
    </source>
</evidence>
<evidence type="ECO:0000256" key="5">
    <source>
        <dbReference type="SAM" id="MobiDB-lite"/>
    </source>
</evidence>
<evidence type="ECO:0000256" key="3">
    <source>
        <dbReference type="ARBA" id="ARBA00022692"/>
    </source>
</evidence>
<dbReference type="Proteomes" id="UP000320913">
    <property type="component" value="Unassembled WGS sequence"/>
</dbReference>
<feature type="domain" description="POTRA" evidence="6">
    <location>
        <begin position="38"/>
        <end position="126"/>
    </location>
</feature>
<reference evidence="7 8" key="1">
    <citation type="journal article" date="2019" name="Nat. Microbiol.">
        <title>Mediterranean grassland soil C-N compound turnover is dependent on rainfall and depth, and is mediated by genomically divergent microorganisms.</title>
        <authorList>
            <person name="Diamond S."/>
            <person name="Andeer P.F."/>
            <person name="Li Z."/>
            <person name="Crits-Christoph A."/>
            <person name="Burstein D."/>
            <person name="Anantharaman K."/>
            <person name="Lane K.R."/>
            <person name="Thomas B.C."/>
            <person name="Pan C."/>
            <person name="Northen T.R."/>
            <person name="Banfield J.F."/>
        </authorList>
    </citation>
    <scope>NUCLEOTIDE SEQUENCE [LARGE SCALE GENOMIC DNA]</scope>
    <source>
        <strain evidence="7">WS_5</strain>
    </source>
</reference>
<dbReference type="Pfam" id="PF01103">
    <property type="entry name" value="Omp85"/>
    <property type="match status" value="1"/>
</dbReference>
<evidence type="ECO:0000256" key="4">
    <source>
        <dbReference type="ARBA" id="ARBA00023136"/>
    </source>
</evidence>
<keyword evidence="3" id="KW-0812">Transmembrane</keyword>
<dbReference type="InterPro" id="IPR039910">
    <property type="entry name" value="D15-like"/>
</dbReference>
<dbReference type="PANTHER" id="PTHR12815:SF18">
    <property type="entry name" value="SORTING AND ASSEMBLY MACHINERY COMPONENT 50 HOMOLOG"/>
    <property type="match status" value="1"/>
</dbReference>
<feature type="domain" description="POTRA" evidence="6">
    <location>
        <begin position="129"/>
        <end position="206"/>
    </location>
</feature>
<evidence type="ECO:0000259" key="6">
    <source>
        <dbReference type="PROSITE" id="PS51779"/>
    </source>
</evidence>
<dbReference type="Gene3D" id="2.40.160.50">
    <property type="entry name" value="membrane protein fhac: a member of the omp85/tpsb transporter family"/>
    <property type="match status" value="1"/>
</dbReference>
<evidence type="ECO:0000313" key="8">
    <source>
        <dbReference type="Proteomes" id="UP000320913"/>
    </source>
</evidence>
<name>A0A538T724_UNCEI</name>
<dbReference type="InterPro" id="IPR034746">
    <property type="entry name" value="POTRA"/>
</dbReference>
<accession>A0A538T724</accession>